<dbReference type="PANTHER" id="PTHR30177">
    <property type="entry name" value="GLYCINE BETAINE/L-PROLINE TRANSPORT SYSTEM PERMEASE PROTEIN PROW"/>
    <property type="match status" value="1"/>
</dbReference>
<feature type="transmembrane region" description="Helical" evidence="6">
    <location>
        <begin position="221"/>
        <end position="244"/>
    </location>
</feature>
<evidence type="ECO:0000256" key="4">
    <source>
        <dbReference type="ARBA" id="ARBA00022989"/>
    </source>
</evidence>
<feature type="domain" description="ABC transmembrane type-1" evidence="7">
    <location>
        <begin position="59"/>
        <end position="240"/>
    </location>
</feature>
<feature type="transmembrane region" description="Helical" evidence="6">
    <location>
        <begin position="61"/>
        <end position="84"/>
    </location>
</feature>
<keyword evidence="2 6" id="KW-0813">Transport</keyword>
<dbReference type="InterPro" id="IPR000515">
    <property type="entry name" value="MetI-like"/>
</dbReference>
<proteinExistence type="inferred from homology"/>
<feature type="transmembrane region" description="Helical" evidence="6">
    <location>
        <begin position="130"/>
        <end position="154"/>
    </location>
</feature>
<name>A0AAU7UEV4_9DEIO</name>
<keyword evidence="3 6" id="KW-0812">Transmembrane</keyword>
<evidence type="ECO:0000256" key="6">
    <source>
        <dbReference type="RuleBase" id="RU363032"/>
    </source>
</evidence>
<comment type="similarity">
    <text evidence="6">Belongs to the binding-protein-dependent transport system permease family.</text>
</comment>
<dbReference type="PROSITE" id="PS50928">
    <property type="entry name" value="ABC_TM1"/>
    <property type="match status" value="1"/>
</dbReference>
<accession>A0AAU7UEV4</accession>
<comment type="subcellular location">
    <subcellularLocation>
        <location evidence="6">Cell membrane</location>
        <topology evidence="6">Multi-pass membrane protein</topology>
    </subcellularLocation>
    <subcellularLocation>
        <location evidence="1">Membrane</location>
        <topology evidence="1">Multi-pass membrane protein</topology>
    </subcellularLocation>
</comment>
<feature type="transmembrane region" description="Helical" evidence="6">
    <location>
        <begin position="175"/>
        <end position="201"/>
    </location>
</feature>
<reference evidence="8" key="1">
    <citation type="submission" date="2024-06" db="EMBL/GenBank/DDBJ databases">
        <title>Draft Genome Sequence of Deinococcus sonorensis Type Strain KR-87, a Biofilm Producing Representative of the Genus Deinococcus.</title>
        <authorList>
            <person name="Boren L.S."/>
            <person name="Grosso R.A."/>
            <person name="Hugenberg-Cox A.N."/>
            <person name="Hill J.T.E."/>
            <person name="Albert C.M."/>
            <person name="Tuohy J.M."/>
        </authorList>
    </citation>
    <scope>NUCLEOTIDE SEQUENCE</scope>
    <source>
        <strain evidence="8">KR-87</strain>
    </source>
</reference>
<dbReference type="GO" id="GO:0005886">
    <property type="term" value="C:plasma membrane"/>
    <property type="evidence" value="ECO:0007669"/>
    <property type="project" value="UniProtKB-SubCell"/>
</dbReference>
<dbReference type="KEGG" id="dsc:ABOD76_09050"/>
<keyword evidence="4 6" id="KW-1133">Transmembrane helix</keyword>
<dbReference type="InterPro" id="IPR035906">
    <property type="entry name" value="MetI-like_sf"/>
</dbReference>
<keyword evidence="5 6" id="KW-0472">Membrane</keyword>
<dbReference type="EMBL" id="CP158299">
    <property type="protein sequence ID" value="XBV86443.1"/>
    <property type="molecule type" value="Genomic_DNA"/>
</dbReference>
<protein>
    <submittedName>
        <fullName evidence="8">ABC transporter permease</fullName>
    </submittedName>
</protein>
<dbReference type="GO" id="GO:0055085">
    <property type="term" value="P:transmembrane transport"/>
    <property type="evidence" value="ECO:0007669"/>
    <property type="project" value="InterPro"/>
</dbReference>
<dbReference type="SUPFAM" id="SSF161098">
    <property type="entry name" value="MetI-like"/>
    <property type="match status" value="1"/>
</dbReference>
<dbReference type="AlphaFoldDB" id="A0AAU7UEV4"/>
<sequence>MSLTAAPARPVRRPGRFLTAVLWPLLLLLCLFTPLLTTVLRPLAAGGDLSTSRPLWQLTATHLGLVLVAEAAVLLIGVPLSVYVTRPGRRAQMGLAEAITGLGQTVPTIAILALAVPVLGFGAAPTLVGLILYGLVPVVSNAVAGLLGVDAAALDAARGMGMSAGQRLRRVELPLSLPVLLAGVRTSTVYNVGTATIGAALGAGGLGDPIINGLSQQNTGLVLLGAALAGLLALSLDALLGLIVSAAPRPRA</sequence>
<evidence type="ECO:0000256" key="5">
    <source>
        <dbReference type="ARBA" id="ARBA00023136"/>
    </source>
</evidence>
<evidence type="ECO:0000313" key="8">
    <source>
        <dbReference type="EMBL" id="XBV86443.1"/>
    </source>
</evidence>
<dbReference type="InterPro" id="IPR051204">
    <property type="entry name" value="ABC_transp_perm/SBD"/>
</dbReference>
<evidence type="ECO:0000256" key="2">
    <source>
        <dbReference type="ARBA" id="ARBA00022448"/>
    </source>
</evidence>
<dbReference type="CDD" id="cd06261">
    <property type="entry name" value="TM_PBP2"/>
    <property type="match status" value="1"/>
</dbReference>
<evidence type="ECO:0000256" key="1">
    <source>
        <dbReference type="ARBA" id="ARBA00004141"/>
    </source>
</evidence>
<dbReference type="Gene3D" id="1.10.3720.10">
    <property type="entry name" value="MetI-like"/>
    <property type="match status" value="1"/>
</dbReference>
<evidence type="ECO:0000259" key="7">
    <source>
        <dbReference type="PROSITE" id="PS50928"/>
    </source>
</evidence>
<gene>
    <name evidence="8" type="ORF">ABOD76_09050</name>
</gene>
<dbReference type="FunFam" id="1.10.3720.10:FF:000001">
    <property type="entry name" value="Glycine betaine ABC transporter, permease"/>
    <property type="match status" value="1"/>
</dbReference>
<organism evidence="8">
    <name type="scientific">Deinococcus sonorensis KR-87</name>
    <dbReference type="NCBI Taxonomy" id="694439"/>
    <lineage>
        <taxon>Bacteria</taxon>
        <taxon>Thermotogati</taxon>
        <taxon>Deinococcota</taxon>
        <taxon>Deinococci</taxon>
        <taxon>Deinococcales</taxon>
        <taxon>Deinococcaceae</taxon>
        <taxon>Deinococcus</taxon>
    </lineage>
</organism>
<feature type="transmembrane region" description="Helical" evidence="6">
    <location>
        <begin position="105"/>
        <end position="124"/>
    </location>
</feature>
<evidence type="ECO:0000256" key="3">
    <source>
        <dbReference type="ARBA" id="ARBA00022692"/>
    </source>
</evidence>
<dbReference type="Pfam" id="PF00528">
    <property type="entry name" value="BPD_transp_1"/>
    <property type="match status" value="1"/>
</dbReference>